<feature type="transmembrane region" description="Helical" evidence="1">
    <location>
        <begin position="34"/>
        <end position="51"/>
    </location>
</feature>
<evidence type="ECO:0000313" key="2">
    <source>
        <dbReference type="EMBL" id="MCW9711937.1"/>
    </source>
</evidence>
<keyword evidence="1" id="KW-0812">Transmembrane</keyword>
<organism evidence="2 3">
    <name type="scientific">Fodinibius salicampi</name>
    <dbReference type="NCBI Taxonomy" id="1920655"/>
    <lineage>
        <taxon>Bacteria</taxon>
        <taxon>Pseudomonadati</taxon>
        <taxon>Balneolota</taxon>
        <taxon>Balneolia</taxon>
        <taxon>Balneolales</taxon>
        <taxon>Balneolaceae</taxon>
        <taxon>Fodinibius</taxon>
    </lineage>
</organism>
<reference evidence="2 3" key="1">
    <citation type="submission" date="2021-11" db="EMBL/GenBank/DDBJ databases">
        <title>Aliifidinibius sp. nov., a new bacterium isolated from saline soil.</title>
        <authorList>
            <person name="Galisteo C."/>
            <person name="De La Haba R."/>
            <person name="Sanchez-Porro C."/>
            <person name="Ventosa A."/>
        </authorList>
    </citation>
    <scope>NUCLEOTIDE SEQUENCE [LARGE SCALE GENOMIC DNA]</scope>
    <source>
        <strain evidence="2 3">KACC 190600</strain>
    </source>
</reference>
<comment type="caution">
    <text evidence="2">The sequence shown here is derived from an EMBL/GenBank/DDBJ whole genome shotgun (WGS) entry which is preliminary data.</text>
</comment>
<keyword evidence="1" id="KW-1133">Transmembrane helix</keyword>
<dbReference type="RefSeq" id="WP_265787522.1">
    <property type="nucleotide sequence ID" value="NZ_BAABRS010000001.1"/>
</dbReference>
<evidence type="ECO:0000313" key="3">
    <source>
        <dbReference type="Proteomes" id="UP001207337"/>
    </source>
</evidence>
<dbReference type="InterPro" id="IPR037185">
    <property type="entry name" value="EmrE-like"/>
</dbReference>
<accession>A0ABT3PVR3</accession>
<feature type="transmembrane region" description="Helical" evidence="1">
    <location>
        <begin position="224"/>
        <end position="247"/>
    </location>
</feature>
<feature type="transmembrane region" description="Helical" evidence="1">
    <location>
        <begin position="184"/>
        <end position="203"/>
    </location>
</feature>
<gene>
    <name evidence="2" type="ORF">LQ318_03375</name>
</gene>
<feature type="transmembrane region" description="Helical" evidence="1">
    <location>
        <begin position="121"/>
        <end position="139"/>
    </location>
</feature>
<feature type="transmembrane region" description="Helical" evidence="1">
    <location>
        <begin position="6"/>
        <end position="22"/>
    </location>
</feature>
<evidence type="ECO:0000256" key="1">
    <source>
        <dbReference type="SAM" id="Phobius"/>
    </source>
</evidence>
<dbReference type="Gene3D" id="1.10.3730.20">
    <property type="match status" value="1"/>
</dbReference>
<dbReference type="Proteomes" id="UP001207337">
    <property type="component" value="Unassembled WGS sequence"/>
</dbReference>
<feature type="transmembrane region" description="Helical" evidence="1">
    <location>
        <begin position="63"/>
        <end position="83"/>
    </location>
</feature>
<protein>
    <recommendedName>
        <fullName evidence="4">EamA-like transporter family protein</fullName>
    </recommendedName>
</protein>
<feature type="transmembrane region" description="Helical" evidence="1">
    <location>
        <begin position="95"/>
        <end position="115"/>
    </location>
</feature>
<dbReference type="EMBL" id="JAJNDC010000001">
    <property type="protein sequence ID" value="MCW9711937.1"/>
    <property type="molecule type" value="Genomic_DNA"/>
</dbReference>
<keyword evidence="3" id="KW-1185">Reference proteome</keyword>
<feature type="transmembrane region" description="Helical" evidence="1">
    <location>
        <begin position="151"/>
        <end position="172"/>
    </location>
</feature>
<keyword evidence="1" id="KW-0472">Membrane</keyword>
<sequence>MFYLYLLLSSVCSLLIAHLLKLTEVKKLRTLNTLMVNYLVAFIVAFGVGFTEQQSAEWVVRPSVPVLLFCLVIGAFFIGNFIAYSKSVHANGMGISVAAMRLSLLVPVLLSVIIYSEVMSGPKILGIVLVVGALLLLISRGRNIRIGNLDASWLLLIIFLLTGFADASLKVYNEEFSLAFSESIFMAWIFLSAFIIGLVLAIFRKGSLATWEEVKMGMLIGIPNLYSAIFLIYALDGISGAVAFPIVNTLNVLGGTFLGLWFWDDIVSQKQWGGIAIAIIAILLLV</sequence>
<proteinExistence type="predicted"/>
<dbReference type="SUPFAM" id="SSF103481">
    <property type="entry name" value="Multidrug resistance efflux transporter EmrE"/>
    <property type="match status" value="2"/>
</dbReference>
<evidence type="ECO:0008006" key="4">
    <source>
        <dbReference type="Google" id="ProtNLM"/>
    </source>
</evidence>
<name>A0ABT3PVR3_9BACT</name>